<dbReference type="InterPro" id="IPR013100">
    <property type="entry name" value="LEH"/>
</dbReference>
<sequence>MRLDTQKPFAVSGVEESAVAPITVNNSPSPRQRRLAYHEVMTSQNPVDLVRHFLAGLASGDLHAALADVDENIVYTNVSLPTVRGMAKFAPIMHGLNRPGFGFDVEILAISADADGVVLTERIDELKFGPVRMRFWVCGRFEVREGRIAVWRDYFDFFDFTKGIIRALVGVVVPPLNRKINNSAG</sequence>
<organism evidence="2">
    <name type="scientific">Gordonia sp. MP11Mi</name>
    <dbReference type="NCBI Taxonomy" id="3022769"/>
    <lineage>
        <taxon>Bacteria</taxon>
        <taxon>Bacillati</taxon>
        <taxon>Actinomycetota</taxon>
        <taxon>Actinomycetes</taxon>
        <taxon>Mycobacteriales</taxon>
        <taxon>Gordoniaceae</taxon>
        <taxon>Gordonia</taxon>
    </lineage>
</organism>
<evidence type="ECO:0000313" key="2">
    <source>
        <dbReference type="EMBL" id="WOC11481.1"/>
    </source>
</evidence>
<protein>
    <recommendedName>
        <fullName evidence="1">Limonene-1,2-epoxide hydrolase domain-containing protein</fullName>
    </recommendedName>
</protein>
<name>A0AA97CS80_9ACTN</name>
<feature type="domain" description="Limonene-1,2-epoxide hydrolase" evidence="1">
    <location>
        <begin position="46"/>
        <end position="166"/>
    </location>
</feature>
<dbReference type="SUPFAM" id="SSF54427">
    <property type="entry name" value="NTF2-like"/>
    <property type="match status" value="1"/>
</dbReference>
<dbReference type="Pfam" id="PF07858">
    <property type="entry name" value="LEH"/>
    <property type="match status" value="1"/>
</dbReference>
<dbReference type="Gene3D" id="3.10.450.50">
    <property type="match status" value="1"/>
</dbReference>
<accession>A0AA97CS80</accession>
<proteinExistence type="predicted"/>
<dbReference type="AlphaFoldDB" id="A0AA97CS80"/>
<dbReference type="InterPro" id="IPR032710">
    <property type="entry name" value="NTF2-like_dom_sf"/>
</dbReference>
<evidence type="ECO:0000259" key="1">
    <source>
        <dbReference type="Pfam" id="PF07858"/>
    </source>
</evidence>
<gene>
    <name evidence="2" type="ORF">MP11Mi_05530</name>
</gene>
<dbReference type="EMBL" id="CP128986">
    <property type="protein sequence ID" value="WOC11481.1"/>
    <property type="molecule type" value="Genomic_DNA"/>
</dbReference>
<reference evidence="2" key="1">
    <citation type="submission" date="2023-06" db="EMBL/GenBank/DDBJ databases">
        <title>Gordonia sp. nov. and Pseudochrobactrum sp. nov., two species isolated from the burying beetle Nicrophorus vespilloides.</title>
        <authorList>
            <person name="Poehlein A."/>
            <person name="Guzman J."/>
            <person name="Daniel R."/>
            <person name="Vilcinskas A."/>
        </authorList>
    </citation>
    <scope>NUCLEOTIDE SEQUENCE</scope>
    <source>
        <strain evidence="2">MP11Mi</strain>
    </source>
</reference>